<feature type="compositionally biased region" description="Pro residues" evidence="1">
    <location>
        <begin position="248"/>
        <end position="260"/>
    </location>
</feature>
<keyword evidence="2" id="KW-0732">Signal</keyword>
<evidence type="ECO:0008006" key="5">
    <source>
        <dbReference type="Google" id="ProtNLM"/>
    </source>
</evidence>
<organism evidence="3 4">
    <name type="scientific">Apodospora peruviana</name>
    <dbReference type="NCBI Taxonomy" id="516989"/>
    <lineage>
        <taxon>Eukaryota</taxon>
        <taxon>Fungi</taxon>
        <taxon>Dikarya</taxon>
        <taxon>Ascomycota</taxon>
        <taxon>Pezizomycotina</taxon>
        <taxon>Sordariomycetes</taxon>
        <taxon>Sordariomycetidae</taxon>
        <taxon>Sordariales</taxon>
        <taxon>Lasiosphaeriaceae</taxon>
        <taxon>Apodospora</taxon>
    </lineage>
</organism>
<evidence type="ECO:0000313" key="4">
    <source>
        <dbReference type="Proteomes" id="UP001283341"/>
    </source>
</evidence>
<dbReference type="PANTHER" id="PTHR36182">
    <property type="entry name" value="PROTEIN, PUTATIVE (AFU_ORTHOLOGUE AFUA_6G10930)-RELATED"/>
    <property type="match status" value="1"/>
</dbReference>
<name>A0AAE0II87_9PEZI</name>
<evidence type="ECO:0000313" key="3">
    <source>
        <dbReference type="EMBL" id="KAK3325552.1"/>
    </source>
</evidence>
<keyword evidence="4" id="KW-1185">Reference proteome</keyword>
<feature type="compositionally biased region" description="Gly residues" evidence="1">
    <location>
        <begin position="232"/>
        <end position="246"/>
    </location>
</feature>
<dbReference type="EMBL" id="JAUEDM010000002">
    <property type="protein sequence ID" value="KAK3325552.1"/>
    <property type="molecule type" value="Genomic_DNA"/>
</dbReference>
<dbReference type="Gene3D" id="2.70.50.70">
    <property type="match status" value="1"/>
</dbReference>
<protein>
    <recommendedName>
        <fullName evidence="5">Lytic polysaccharide monooxygenase</fullName>
    </recommendedName>
</protein>
<feature type="region of interest" description="Disordered" evidence="1">
    <location>
        <begin position="294"/>
        <end position="369"/>
    </location>
</feature>
<gene>
    <name evidence="3" type="ORF">B0H66DRAFT_529581</name>
</gene>
<sequence>MFFRKIALAAGGLAAVTNAHVVMNTPKTFAVPAVHNGPLDASGSDFPCQAANGVYSAQGVSNVMELGSSQPLAFTGSAVHGGGSCQISITYDTAPTKNSVWKVIHSIEGGCPAKNTEGNLGDNAAMPVPFDFTFPIPKDIPAGNGTLAWTWLNRIGNREFYMNCAPVTLTGSGGDKSNWESLPDMFTANIGNDCTTTEKKDYKYPNPGNSVDNFSSFGLSDPVGAGCQKAVAGGGGGSGSGSGGGAAVPPPSPTVAPAPGPTDDLPGGVFITIATDGGAAGAPTVAEPTVAEPTPTVVAPVPSKAASSPPALAPAPPAATTSAAPVAPVVPPVTGGADNSGGPDAGAGSGSGSGSGSDNSGSGGTTGAMAAGSACSPVGLWNCVGGTSYQQCGSGVWSPVMALAAGTSCSPGQSASINIVAANGRKRRGFTFRG</sequence>
<dbReference type="Proteomes" id="UP001283341">
    <property type="component" value="Unassembled WGS sequence"/>
</dbReference>
<reference evidence="3" key="1">
    <citation type="journal article" date="2023" name="Mol. Phylogenet. Evol.">
        <title>Genome-scale phylogeny and comparative genomics of the fungal order Sordariales.</title>
        <authorList>
            <person name="Hensen N."/>
            <person name="Bonometti L."/>
            <person name="Westerberg I."/>
            <person name="Brannstrom I.O."/>
            <person name="Guillou S."/>
            <person name="Cros-Aarteil S."/>
            <person name="Calhoun S."/>
            <person name="Haridas S."/>
            <person name="Kuo A."/>
            <person name="Mondo S."/>
            <person name="Pangilinan J."/>
            <person name="Riley R."/>
            <person name="LaButti K."/>
            <person name="Andreopoulos B."/>
            <person name="Lipzen A."/>
            <person name="Chen C."/>
            <person name="Yan M."/>
            <person name="Daum C."/>
            <person name="Ng V."/>
            <person name="Clum A."/>
            <person name="Steindorff A."/>
            <person name="Ohm R.A."/>
            <person name="Martin F."/>
            <person name="Silar P."/>
            <person name="Natvig D.O."/>
            <person name="Lalanne C."/>
            <person name="Gautier V."/>
            <person name="Ament-Velasquez S.L."/>
            <person name="Kruys A."/>
            <person name="Hutchinson M.I."/>
            <person name="Powell A.J."/>
            <person name="Barry K."/>
            <person name="Miller A.N."/>
            <person name="Grigoriev I.V."/>
            <person name="Debuchy R."/>
            <person name="Gladieux P."/>
            <person name="Hiltunen Thoren M."/>
            <person name="Johannesson H."/>
        </authorList>
    </citation>
    <scope>NUCLEOTIDE SEQUENCE</scope>
    <source>
        <strain evidence="3">CBS 118394</strain>
    </source>
</reference>
<evidence type="ECO:0000256" key="2">
    <source>
        <dbReference type="SAM" id="SignalP"/>
    </source>
</evidence>
<feature type="signal peptide" evidence="2">
    <location>
        <begin position="1"/>
        <end position="19"/>
    </location>
</feature>
<proteinExistence type="predicted"/>
<reference evidence="3" key="2">
    <citation type="submission" date="2023-06" db="EMBL/GenBank/DDBJ databases">
        <authorList>
            <consortium name="Lawrence Berkeley National Laboratory"/>
            <person name="Haridas S."/>
            <person name="Hensen N."/>
            <person name="Bonometti L."/>
            <person name="Westerberg I."/>
            <person name="Brannstrom I.O."/>
            <person name="Guillou S."/>
            <person name="Cros-Aarteil S."/>
            <person name="Calhoun S."/>
            <person name="Kuo A."/>
            <person name="Mondo S."/>
            <person name="Pangilinan J."/>
            <person name="Riley R."/>
            <person name="Labutti K."/>
            <person name="Andreopoulos B."/>
            <person name="Lipzen A."/>
            <person name="Chen C."/>
            <person name="Yanf M."/>
            <person name="Daum C."/>
            <person name="Ng V."/>
            <person name="Clum A."/>
            <person name="Steindorff A."/>
            <person name="Ohm R."/>
            <person name="Martin F."/>
            <person name="Silar P."/>
            <person name="Natvig D."/>
            <person name="Lalanne C."/>
            <person name="Gautier V."/>
            <person name="Ament-Velasquez S.L."/>
            <person name="Kruys A."/>
            <person name="Hutchinson M.I."/>
            <person name="Powell A.J."/>
            <person name="Barry K."/>
            <person name="Miller A.N."/>
            <person name="Grigoriev I.V."/>
            <person name="Debuchy R."/>
            <person name="Gladieux P."/>
            <person name="Thoren M.H."/>
            <person name="Johannesson H."/>
        </authorList>
    </citation>
    <scope>NUCLEOTIDE SEQUENCE</scope>
    <source>
        <strain evidence="3">CBS 118394</strain>
    </source>
</reference>
<feature type="region of interest" description="Disordered" evidence="1">
    <location>
        <begin position="231"/>
        <end position="274"/>
    </location>
</feature>
<feature type="compositionally biased region" description="Low complexity" evidence="1">
    <location>
        <begin position="318"/>
        <end position="342"/>
    </location>
</feature>
<feature type="compositionally biased region" description="Gly residues" evidence="1">
    <location>
        <begin position="343"/>
        <end position="366"/>
    </location>
</feature>
<evidence type="ECO:0000256" key="1">
    <source>
        <dbReference type="SAM" id="MobiDB-lite"/>
    </source>
</evidence>
<feature type="chain" id="PRO_5042291273" description="Lytic polysaccharide monooxygenase" evidence="2">
    <location>
        <begin position="20"/>
        <end position="434"/>
    </location>
</feature>
<feature type="compositionally biased region" description="Low complexity" evidence="1">
    <location>
        <begin position="294"/>
        <end position="310"/>
    </location>
</feature>
<accession>A0AAE0II87</accession>
<dbReference type="AlphaFoldDB" id="A0AAE0II87"/>
<dbReference type="PANTHER" id="PTHR36182:SF2">
    <property type="entry name" value="LYTIC POLYSACCHARIDE MONOOXYGENASE"/>
    <property type="match status" value="1"/>
</dbReference>
<comment type="caution">
    <text evidence="3">The sequence shown here is derived from an EMBL/GenBank/DDBJ whole genome shotgun (WGS) entry which is preliminary data.</text>
</comment>